<reference evidence="5 6" key="1">
    <citation type="submission" date="2019-03" db="EMBL/GenBank/DDBJ databases">
        <title>Bradyrhizobium diversity isolated from nodules of Chamaecrista fasciculata.</title>
        <authorList>
            <person name="Klepa M.S."/>
            <person name="Urquiaga M.O."/>
            <person name="Hungria M."/>
            <person name="Delamuta J.R."/>
        </authorList>
    </citation>
    <scope>NUCLEOTIDE SEQUENCE [LARGE SCALE GENOMIC DNA]</scope>
    <source>
        <strain evidence="5 6">CNPSo 3448</strain>
    </source>
</reference>
<evidence type="ECO:0000313" key="5">
    <source>
        <dbReference type="EMBL" id="TFV38958.1"/>
    </source>
</evidence>
<dbReference type="EMBL" id="SPQT01000039">
    <property type="protein sequence ID" value="TFV38958.1"/>
    <property type="molecule type" value="Genomic_DNA"/>
</dbReference>
<dbReference type="Gene3D" id="1.10.10.10">
    <property type="entry name" value="Winged helix-like DNA-binding domain superfamily/Winged helix DNA-binding domain"/>
    <property type="match status" value="1"/>
</dbReference>
<keyword evidence="1" id="KW-0805">Transcription regulation</keyword>
<dbReference type="Proteomes" id="UP000297966">
    <property type="component" value="Unassembled WGS sequence"/>
</dbReference>
<dbReference type="PROSITE" id="PS50043">
    <property type="entry name" value="HTH_LUXR_2"/>
    <property type="match status" value="1"/>
</dbReference>
<keyword evidence="3" id="KW-0804">Transcription</keyword>
<dbReference type="PANTHER" id="PTHR44688:SF16">
    <property type="entry name" value="DNA-BINDING TRANSCRIPTIONAL ACTIVATOR DEVR_DOSR"/>
    <property type="match status" value="1"/>
</dbReference>
<dbReference type="GO" id="GO:0006355">
    <property type="term" value="P:regulation of DNA-templated transcription"/>
    <property type="evidence" value="ECO:0007669"/>
    <property type="project" value="InterPro"/>
</dbReference>
<dbReference type="InterPro" id="IPR000792">
    <property type="entry name" value="Tscrpt_reg_LuxR_C"/>
</dbReference>
<keyword evidence="6" id="KW-1185">Reference proteome</keyword>
<evidence type="ECO:0000256" key="3">
    <source>
        <dbReference type="ARBA" id="ARBA00023163"/>
    </source>
</evidence>
<dbReference type="SUPFAM" id="SSF46894">
    <property type="entry name" value="C-terminal effector domain of the bipartite response regulators"/>
    <property type="match status" value="1"/>
</dbReference>
<evidence type="ECO:0000313" key="6">
    <source>
        <dbReference type="Proteomes" id="UP000297966"/>
    </source>
</evidence>
<dbReference type="Pfam" id="PF00196">
    <property type="entry name" value="GerE"/>
    <property type="match status" value="1"/>
</dbReference>
<dbReference type="GO" id="GO:0003677">
    <property type="term" value="F:DNA binding"/>
    <property type="evidence" value="ECO:0007669"/>
    <property type="project" value="UniProtKB-KW"/>
</dbReference>
<protein>
    <submittedName>
        <fullName evidence="5">LuxR family transcriptional regulator</fullName>
    </submittedName>
</protein>
<evidence type="ECO:0000256" key="2">
    <source>
        <dbReference type="ARBA" id="ARBA00023125"/>
    </source>
</evidence>
<keyword evidence="2" id="KW-0238">DNA-binding</keyword>
<feature type="domain" description="HTH luxR-type" evidence="4">
    <location>
        <begin position="307"/>
        <end position="372"/>
    </location>
</feature>
<dbReference type="SMART" id="SM00421">
    <property type="entry name" value="HTH_LUXR"/>
    <property type="match status" value="1"/>
</dbReference>
<dbReference type="OrthoDB" id="5497412at2"/>
<name>A0A4Y9L5X0_9BRAD</name>
<dbReference type="InterPro" id="IPR036388">
    <property type="entry name" value="WH-like_DNA-bd_sf"/>
</dbReference>
<organism evidence="5 6">
    <name type="scientific">Bradyrhizobium niftali</name>
    <dbReference type="NCBI Taxonomy" id="2560055"/>
    <lineage>
        <taxon>Bacteria</taxon>
        <taxon>Pseudomonadati</taxon>
        <taxon>Pseudomonadota</taxon>
        <taxon>Alphaproteobacteria</taxon>
        <taxon>Hyphomicrobiales</taxon>
        <taxon>Nitrobacteraceae</taxon>
        <taxon>Bradyrhizobium</taxon>
    </lineage>
</organism>
<comment type="caution">
    <text evidence="5">The sequence shown here is derived from an EMBL/GenBank/DDBJ whole genome shotgun (WGS) entry which is preliminary data.</text>
</comment>
<evidence type="ECO:0000256" key="1">
    <source>
        <dbReference type="ARBA" id="ARBA00023015"/>
    </source>
</evidence>
<dbReference type="PANTHER" id="PTHR44688">
    <property type="entry name" value="DNA-BINDING TRANSCRIPTIONAL ACTIVATOR DEVR_DOSR"/>
    <property type="match status" value="1"/>
</dbReference>
<dbReference type="InterPro" id="IPR016032">
    <property type="entry name" value="Sig_transdc_resp-reg_C-effctor"/>
</dbReference>
<evidence type="ECO:0000259" key="4">
    <source>
        <dbReference type="PROSITE" id="PS50043"/>
    </source>
</evidence>
<accession>A0A4Y9L5X0</accession>
<proteinExistence type="predicted"/>
<dbReference type="AlphaFoldDB" id="A0A4Y9L5X0"/>
<sequence length="377" mass="40961">MVDVDLVSHLIGDIYDAALDSALWTDVLEQTCQFVGGTAASLYSKEVVARQGAARYNWNMPADALTAYFNDHVRFDPVTVSQFFFQVGDIYSIADLMPYEEFVATPVYQKWAKPNGWVDHLAATLDKSANGFALFGVFRGERQGLVDDGMRHRMRLLVPHMRRAVLIGNVIDVHRAGSSALSDAFDAIGSCVYLVDRSGRIVFVNEAGQALCDSGTVLSRPRNVLTATDPHAARILRDLLVAANDGDSAIGVSGIAVPLLEQSDHGWFAHVLPLTSGARRREGRVHSAVAAIFVRKVSAYAPPPLETVARRYKLSPGEVRVLQAMMSVTGVSKTAAALGIAETTVKTHLQHLFAKTGVHRQADLVKLVAAHADPFRS</sequence>
<dbReference type="RefSeq" id="WP_135178993.1">
    <property type="nucleotide sequence ID" value="NZ_JBIYER010000001.1"/>
</dbReference>
<gene>
    <name evidence="5" type="ORF">E4K65_41355</name>
</gene>
<dbReference type="CDD" id="cd06170">
    <property type="entry name" value="LuxR_C_like"/>
    <property type="match status" value="1"/>
</dbReference>